<dbReference type="EMBL" id="ASGP02000007">
    <property type="protein sequence ID" value="KAH9497076.1"/>
    <property type="molecule type" value="Genomic_DNA"/>
</dbReference>
<dbReference type="Proteomes" id="UP000790347">
    <property type="component" value="Unassembled WGS sequence"/>
</dbReference>
<gene>
    <name evidence="1" type="ORF">DERF_013086</name>
</gene>
<name>A0A922HL78_DERFA</name>
<dbReference type="AlphaFoldDB" id="A0A922HL78"/>
<organism evidence="1 2">
    <name type="scientific">Dermatophagoides farinae</name>
    <name type="common">American house dust mite</name>
    <dbReference type="NCBI Taxonomy" id="6954"/>
    <lineage>
        <taxon>Eukaryota</taxon>
        <taxon>Metazoa</taxon>
        <taxon>Ecdysozoa</taxon>
        <taxon>Arthropoda</taxon>
        <taxon>Chelicerata</taxon>
        <taxon>Arachnida</taxon>
        <taxon>Acari</taxon>
        <taxon>Acariformes</taxon>
        <taxon>Sarcoptiformes</taxon>
        <taxon>Astigmata</taxon>
        <taxon>Psoroptidia</taxon>
        <taxon>Analgoidea</taxon>
        <taxon>Pyroglyphidae</taxon>
        <taxon>Dermatophagoidinae</taxon>
        <taxon>Dermatophagoides</taxon>
    </lineage>
</organism>
<protein>
    <submittedName>
        <fullName evidence="1">Uncharacterized protein</fullName>
    </submittedName>
</protein>
<comment type="caution">
    <text evidence="1">The sequence shown here is derived from an EMBL/GenBank/DDBJ whole genome shotgun (WGS) entry which is preliminary data.</text>
</comment>
<reference evidence="1" key="1">
    <citation type="submission" date="2013-05" db="EMBL/GenBank/DDBJ databases">
        <authorList>
            <person name="Yim A.K.Y."/>
            <person name="Chan T.F."/>
            <person name="Ji K.M."/>
            <person name="Liu X.Y."/>
            <person name="Zhou J.W."/>
            <person name="Li R.Q."/>
            <person name="Yang K.Y."/>
            <person name="Li J."/>
            <person name="Li M."/>
            <person name="Law P.T.W."/>
            <person name="Wu Y.L."/>
            <person name="Cai Z.L."/>
            <person name="Qin H."/>
            <person name="Bao Y."/>
            <person name="Leung R.K.K."/>
            <person name="Ng P.K.S."/>
            <person name="Zou J."/>
            <person name="Zhong X.J."/>
            <person name="Ran P.X."/>
            <person name="Zhong N.S."/>
            <person name="Liu Z.G."/>
            <person name="Tsui S.K.W."/>
        </authorList>
    </citation>
    <scope>NUCLEOTIDE SEQUENCE</scope>
    <source>
        <strain evidence="1">Derf</strain>
        <tissue evidence="1">Whole organism</tissue>
    </source>
</reference>
<proteinExistence type="predicted"/>
<evidence type="ECO:0000313" key="2">
    <source>
        <dbReference type="Proteomes" id="UP000790347"/>
    </source>
</evidence>
<accession>A0A922HL78</accession>
<keyword evidence="2" id="KW-1185">Reference proteome</keyword>
<evidence type="ECO:0000313" key="1">
    <source>
        <dbReference type="EMBL" id="KAH9497076.1"/>
    </source>
</evidence>
<reference evidence="1" key="2">
    <citation type="journal article" date="2022" name="Res Sq">
        <title>Comparative Genomics Reveals Insights into the Divergent Evolution of Astigmatic Mites and Household Pest Adaptations.</title>
        <authorList>
            <person name="Xiong Q."/>
            <person name="Wan A.T.-Y."/>
            <person name="Liu X.-Y."/>
            <person name="Fung C.S.-H."/>
            <person name="Xiao X."/>
            <person name="Malainual N."/>
            <person name="Hou J."/>
            <person name="Wang L."/>
            <person name="Wang M."/>
            <person name="Yang K."/>
            <person name="Cui Y."/>
            <person name="Leung E."/>
            <person name="Nong W."/>
            <person name="Shin S.-K."/>
            <person name="Au S."/>
            <person name="Jeong K.Y."/>
            <person name="Chew F.T."/>
            <person name="Hui J."/>
            <person name="Leung T.F."/>
            <person name="Tungtrongchitr A."/>
            <person name="Zhong N."/>
            <person name="Liu Z."/>
            <person name="Tsui S."/>
        </authorList>
    </citation>
    <scope>NUCLEOTIDE SEQUENCE</scope>
    <source>
        <strain evidence="1">Derf</strain>
        <tissue evidence="1">Whole organism</tissue>
    </source>
</reference>
<sequence length="90" mass="8872">MFLDKHYIEHVFFRLSAAESAPGNLLGSVVAANNVAGFNNGEKFANDGNDDNNELATAAAVAGGGGSGGCEVGVAADTETPMVGGGGGKN</sequence>